<evidence type="ECO:0000256" key="1">
    <source>
        <dbReference type="SAM" id="MobiDB-lite"/>
    </source>
</evidence>
<reference evidence="2" key="1">
    <citation type="submission" date="2024-07" db="EMBL/GenBank/DDBJ databases">
        <authorList>
            <person name="Yu S.T."/>
        </authorList>
    </citation>
    <scope>NUCLEOTIDE SEQUENCE</scope>
    <source>
        <strain evidence="2">R44</strain>
    </source>
</reference>
<dbReference type="AlphaFoldDB" id="A0AB39TEF3"/>
<accession>A0AB39TEF3</accession>
<gene>
    <name evidence="2" type="ORF">AB5J54_30840</name>
</gene>
<protein>
    <submittedName>
        <fullName evidence="2">Uncharacterized protein</fullName>
    </submittedName>
</protein>
<dbReference type="RefSeq" id="WP_369149631.1">
    <property type="nucleotide sequence ID" value="NZ_CP163444.1"/>
</dbReference>
<proteinExistence type="predicted"/>
<dbReference type="EMBL" id="CP163444">
    <property type="protein sequence ID" value="XDQ76968.1"/>
    <property type="molecule type" value="Genomic_DNA"/>
</dbReference>
<feature type="region of interest" description="Disordered" evidence="1">
    <location>
        <begin position="25"/>
        <end position="45"/>
    </location>
</feature>
<evidence type="ECO:0000313" key="2">
    <source>
        <dbReference type="EMBL" id="XDQ76968.1"/>
    </source>
</evidence>
<organism evidence="2">
    <name type="scientific">Streptomyces sp. R44</name>
    <dbReference type="NCBI Taxonomy" id="3238633"/>
    <lineage>
        <taxon>Bacteria</taxon>
        <taxon>Bacillati</taxon>
        <taxon>Actinomycetota</taxon>
        <taxon>Actinomycetes</taxon>
        <taxon>Kitasatosporales</taxon>
        <taxon>Streptomycetaceae</taxon>
        <taxon>Streptomyces</taxon>
    </lineage>
</organism>
<sequence length="45" mass="4973">MFGVLEVLAELGDLVEEFLLRATCSSTSRTRRSTKSCGATRRPAR</sequence>
<name>A0AB39TEF3_9ACTN</name>